<dbReference type="CDD" id="cd06071">
    <property type="entry name" value="Beach"/>
    <property type="match status" value="1"/>
</dbReference>
<evidence type="ECO:0000256" key="3">
    <source>
        <dbReference type="ARBA" id="ARBA00054699"/>
    </source>
</evidence>
<feature type="region of interest" description="Disordered" evidence="6">
    <location>
        <begin position="2488"/>
        <end position="2559"/>
    </location>
</feature>
<dbReference type="Gene3D" id="1.10.1540.10">
    <property type="entry name" value="BEACH domain"/>
    <property type="match status" value="1"/>
</dbReference>
<dbReference type="SUPFAM" id="SSF50978">
    <property type="entry name" value="WD40 repeat-like"/>
    <property type="match status" value="1"/>
</dbReference>
<dbReference type="InterPro" id="IPR056252">
    <property type="entry name" value="Alfy-like_Arm-like"/>
</dbReference>
<dbReference type="InterPro" id="IPR011011">
    <property type="entry name" value="Znf_FYVE_PHD"/>
</dbReference>
<dbReference type="Pfam" id="PF00400">
    <property type="entry name" value="WD40"/>
    <property type="match status" value="1"/>
</dbReference>
<dbReference type="EMBL" id="OOIP01000011">
    <property type="protein sequence ID" value="SPO38774.1"/>
    <property type="molecule type" value="Genomic_DNA"/>
</dbReference>
<reference evidence="9 10" key="1">
    <citation type="submission" date="2018-03" db="EMBL/GenBank/DDBJ databases">
        <authorList>
            <person name="Guldener U."/>
        </authorList>
    </citation>
    <scope>NUCLEOTIDE SEQUENCE [LARGE SCALE GENOMIC DNA]</scope>
    <source>
        <strain evidence="9 10">DAOM196992</strain>
    </source>
</reference>
<feature type="domain" description="BEACH" evidence="7">
    <location>
        <begin position="1933"/>
        <end position="2224"/>
    </location>
</feature>
<evidence type="ECO:0000256" key="4">
    <source>
        <dbReference type="ARBA" id="ARBA00073334"/>
    </source>
</evidence>
<dbReference type="PROSITE" id="PS50082">
    <property type="entry name" value="WD_REPEATS_2"/>
    <property type="match status" value="1"/>
</dbReference>
<sequence>MEPAKSSLEVRRTTDGQAAVQTSNASLASPSASNPTPTTTSHSHSHSHSHTHSPASPAFLSPEPQPVATPTGSPLHLGGHLHRLLVEGSHGGHGRDDFREEGGFVVVIQLLSSLESSSPQHRRKRALSLARGDVSRAETDFTGDKKVTPDPAAETGGAGVAEDDDDDPEIRERLRVEIFKLALSILSESMQQHPLNVKAFDETVGWKHLGSSIVLSTIGQTSPDHLFGSLLGLCMGDVSTYSGRIDSLRREIEKQAAQNQATGEGDAASGAGAEAVIAARAQEVWSAPIVFPNASLLVLEMIQGLGRNDPLLSKMVAGILERMATSSKRNQALLAGTGLASRLLELVLRQDGSVDEGRLSYLRIVRHLLALGIPDVDGRKIFRNLVESGVPLEQNTLLDLLLDVSPLSRERNSITFTMAEYGHASVAFSTLRRPFPPGPDSRGFTFVTSFCIDRIEPSLPLELLHIFDAHRTCSARLTIEPGTGLLTYSTLHQPPPVRFKAFQFVPGRLYHIVFAHSRPRGGAKSSLVQLFVDGLLIEEKLAPWPPSPPNLGSPVRAVLGSPPNAQARMSGEMGGSHGSGGGRINRLVWSLGPTWLLDDLLPVDMPLVLCELGLRYSGNAQDSLGRFLTYRASAQINLRLDAVARSSGAKAEKELARHPLVMAVAAKSSELVHEDRFYFVLNAANTAQLERLPRRSAPEGGAADPSYRSSSTVILNQALPMTREAIGASYGFAKLYGDPVLLMPKGTDELVWRLGGSSVLLQLIDASTTALALRKTLSLFFDLVSSSWRLSEDVERSKGYEVLGHLLRSKAHILEPATLELLLAAIGIDFAYIEQSVLVNPFLYRIIMLDFELWSQTSESMQLVHLDHFKILLRTSRHRRFNAKRVAKMQIPKKIVYALRSRVYGTTAAQTLVVALRAVLNSGFTDASIRIVTSYLATELCRGPEAPLAKAPIARRSNTLVAGALDSTDTEGLSQRLSAGSGGDAAGSGSSGGDEDPTVPLQVFEMLSELVLEKPAYLQKFAEAINVKWLLLFFHPRAERRAVSLALELLVKLLNRPKLGFAERFTAAGGFKVMERLLPRFWSTPMTLSLLWSTLFGMDGAGVPALVPTFSPAADGGAERTIFCPPAMRAILSCAKEGLRSVALRGDEPKRRAHFQKGRPSDLLEPPTSSDRPRHARKRSQSMNVDVKGLQEAFKTSNELGVLQETLELVRAHASASHFFREVLFSPIVLRGLIDAIFPFVGTDRSGSDLAGHGKLATDVAELCGPVLDMLARLAVDSMLSTRSTAIVSALTTALPPTDLARQASFRTSLYADITVHLRSAIQQTPDVARSATEALAEFIEKASEDILNGSPLEGALFGIIVDLLRLLDDRPELSQSRATSLLLLSLNRILLHRLTLDDRILATLTEITEAQSLVFLDANKDPTFFECLGNRVLYYLATSTDEDVRQLAFNLLKLMTLSRPTVVESILADGKTAPDLLGANTSTVGEMLRVESPQGDGSAYPYQESWDGFFKSRETLKAAAHLERVQQLHEMLKRVDTREQAVINTESRMVAWHASLCEAEQARFAKFASDAREMDAFAATEWRGLLAGLERERALLAPADGGPAPLWKLDSTEGPARVRLKLQQLPLQEKETDEAPYRPESTVGGDTMPSSPIELGHGDEWGSADAGALSLSPSSGAAALPPAPVAPPHHRAGGATTTSESFNPDAQPVSNAAATAAAAAATAASTSASSLHDDGAGESGESHHEDKYRRVLRSLERGDIIEAVYNTSRVVGIESRGCLLILGRTSIYLMDDYFQRPNGELINVWEAPPEERDTLVMATLSSDASRPSGLIAQLEGDAQTRKWPWSAVQICHRRSWLHRRTAVEIFFEDGQSCLLVCRQTVTAQKLYQELRQRAPSAVSAAEAMREGIREGTSGASGGGGNSISLGSRLAGAVLGRTQQCGALTAAWRDGRISNFAYLMDLNTLAGRSMNDLTQFPCFPWVLADYHSVELDLTDPATFRKFELPMGAQTAQRRREFEERFGQLVEVDMEPFHYGTHYSTAATVCGFLIRTRPFERLYMALQGGNFDLADRTFSSIGKAWASASELSRGDVRELIPEFFYLPEFLVNSNRFEFGVTQAGEVIDDVELPPWAKGDPLLFVQKHREALECEYVSQRLHSWVDLVFGYRSRGAEAVESTNVFHPLSYEDAVDLDSIESSMERQAVAQVIHNFGQTPSRLFSQPHPQRSRSEVATLPVGERFGVLEHPLLLIQSVAPIRSLKNAVHFIYPHHPEKAFASPRDYLILPHLGVSLSLGHLDGSVRMFGARDAKRPLAVVEQLTAERITCIAQARSKAFIAGSADGVVSVWTVDTAARELTLANVLRGHDRSVLCVAASSAWSIAVSGSQDRTAIVWDLNRGSYVRTLRGHDVGVQHVAIDDKVGCIATAYGPGVRLWSINGELLASVATSASILEPISSLAFYERDYHVGRLAVLLTGHRGKVVAWQAVFDDDGHDVGEDGRRTGSRHGLKSSKSTNSLGAGAATGTGGPGEAAQQASEGHSRSRSKAGGSGGGSGSALPPMPSSKTKWKLERFHVLQHQERLGAAADATSTSTSTSTTSTTLTTTMTAPLITAISSTRRMVLTGDEVGRLYLWTLTGDAVGVPDGFSSRCMNGGCGRRFGVLESRRTCGGCGGLFCNGCAAHHRQFATSIRFCPSCHAVVDSAPYF</sequence>
<dbReference type="SUPFAM" id="SSF48371">
    <property type="entry name" value="ARM repeat"/>
    <property type="match status" value="1"/>
</dbReference>
<dbReference type="InterPro" id="IPR036322">
    <property type="entry name" value="WD40_repeat_dom_sf"/>
</dbReference>
<evidence type="ECO:0000259" key="8">
    <source>
        <dbReference type="PROSITE" id="PS51783"/>
    </source>
</evidence>
<evidence type="ECO:0000256" key="6">
    <source>
        <dbReference type="SAM" id="MobiDB-lite"/>
    </source>
</evidence>
<dbReference type="Pfam" id="PF14844">
    <property type="entry name" value="PH_BEACH"/>
    <property type="match status" value="1"/>
</dbReference>
<dbReference type="SMART" id="SM00320">
    <property type="entry name" value="WD40"/>
    <property type="match status" value="3"/>
</dbReference>
<feature type="region of interest" description="Disordered" evidence="6">
    <location>
        <begin position="1"/>
        <end position="76"/>
    </location>
</feature>
<evidence type="ECO:0000256" key="1">
    <source>
        <dbReference type="ARBA" id="ARBA00022574"/>
    </source>
</evidence>
<dbReference type="SUPFAM" id="SSF50729">
    <property type="entry name" value="PH domain-like"/>
    <property type="match status" value="1"/>
</dbReference>
<dbReference type="InterPro" id="IPR000409">
    <property type="entry name" value="BEACH_dom"/>
</dbReference>
<feature type="compositionally biased region" description="Low complexity" evidence="6">
    <location>
        <begin position="22"/>
        <end position="42"/>
    </location>
</feature>
<dbReference type="OrthoDB" id="26681at2759"/>
<feature type="compositionally biased region" description="Polar residues" evidence="6">
    <location>
        <begin position="1697"/>
        <end position="1711"/>
    </location>
</feature>
<dbReference type="InterPro" id="IPR019775">
    <property type="entry name" value="WD40_repeat_CS"/>
</dbReference>
<dbReference type="InterPro" id="IPR013083">
    <property type="entry name" value="Znf_RING/FYVE/PHD"/>
</dbReference>
<dbReference type="InterPro" id="IPR016024">
    <property type="entry name" value="ARM-type_fold"/>
</dbReference>
<feature type="domain" description="BEACH-type PH" evidence="8">
    <location>
        <begin position="1757"/>
        <end position="1892"/>
    </location>
</feature>
<dbReference type="InterPro" id="IPR001680">
    <property type="entry name" value="WD40_rpt"/>
</dbReference>
<feature type="region of interest" description="Disordered" evidence="6">
    <location>
        <begin position="1150"/>
        <end position="1182"/>
    </location>
</feature>
<dbReference type="PROSITE" id="PS51783">
    <property type="entry name" value="PH_BEACH"/>
    <property type="match status" value="1"/>
</dbReference>
<dbReference type="Gene3D" id="2.130.10.10">
    <property type="entry name" value="YVTN repeat-like/Quinoprotein amine dehydrogenase"/>
    <property type="match status" value="1"/>
</dbReference>
<keyword evidence="2" id="KW-0677">Repeat</keyword>
<evidence type="ECO:0000313" key="10">
    <source>
        <dbReference type="Proteomes" id="UP000323386"/>
    </source>
</evidence>
<feature type="region of interest" description="Disordered" evidence="6">
    <location>
        <begin position="973"/>
        <end position="995"/>
    </location>
</feature>
<dbReference type="SUPFAM" id="SSF57903">
    <property type="entry name" value="FYVE/PHD zinc finger"/>
    <property type="match status" value="1"/>
</dbReference>
<dbReference type="Pfam" id="PF23295">
    <property type="entry name" value="Arm_4"/>
    <property type="match status" value="1"/>
</dbReference>
<keyword evidence="1 5" id="KW-0853">WD repeat</keyword>
<dbReference type="PANTHER" id="PTHR46108">
    <property type="entry name" value="BLUE CHEESE"/>
    <property type="match status" value="1"/>
</dbReference>
<feature type="repeat" description="WD" evidence="5">
    <location>
        <begin position="2359"/>
        <end position="2400"/>
    </location>
</feature>
<feature type="region of interest" description="Disordered" evidence="6">
    <location>
        <begin position="1623"/>
        <end position="1715"/>
    </location>
</feature>
<dbReference type="InterPro" id="IPR015943">
    <property type="entry name" value="WD40/YVTN_repeat-like_dom_sf"/>
</dbReference>
<dbReference type="SMART" id="SM01026">
    <property type="entry name" value="Beach"/>
    <property type="match status" value="1"/>
</dbReference>
<accession>A0A5C3F2Q2</accession>
<evidence type="ECO:0000256" key="5">
    <source>
        <dbReference type="PROSITE-ProRule" id="PRU00221"/>
    </source>
</evidence>
<protein>
    <recommendedName>
        <fullName evidence="4">Beige protein homolog 1</fullName>
    </recommendedName>
</protein>
<dbReference type="Gene3D" id="2.30.29.30">
    <property type="entry name" value="Pleckstrin-homology domain (PH domain)/Phosphotyrosine-binding domain (PTB)"/>
    <property type="match status" value="1"/>
</dbReference>
<feature type="compositionally biased region" description="Basic and acidic residues" evidence="6">
    <location>
        <begin position="133"/>
        <end position="148"/>
    </location>
</feature>
<keyword evidence="10" id="KW-1185">Reference proteome</keyword>
<dbReference type="PANTHER" id="PTHR46108:SF4">
    <property type="entry name" value="BLUE CHEESE"/>
    <property type="match status" value="1"/>
</dbReference>
<evidence type="ECO:0000259" key="7">
    <source>
        <dbReference type="PROSITE" id="PS50197"/>
    </source>
</evidence>
<dbReference type="InterPro" id="IPR023362">
    <property type="entry name" value="PH-BEACH_dom"/>
</dbReference>
<feature type="compositionally biased region" description="Basic and acidic residues" evidence="6">
    <location>
        <begin position="1732"/>
        <end position="1748"/>
    </location>
</feature>
<dbReference type="InterPro" id="IPR051944">
    <property type="entry name" value="BEACH_domain_protein"/>
</dbReference>
<feature type="compositionally biased region" description="Gly residues" evidence="6">
    <location>
        <begin position="980"/>
        <end position="992"/>
    </location>
</feature>
<feature type="region of interest" description="Disordered" evidence="6">
    <location>
        <begin position="1729"/>
        <end position="1748"/>
    </location>
</feature>
<dbReference type="Proteomes" id="UP000323386">
    <property type="component" value="Unassembled WGS sequence"/>
</dbReference>
<dbReference type="PROSITE" id="PS50294">
    <property type="entry name" value="WD_REPEATS_REGION"/>
    <property type="match status" value="1"/>
</dbReference>
<feature type="region of interest" description="Disordered" evidence="6">
    <location>
        <begin position="115"/>
        <end position="167"/>
    </location>
</feature>
<dbReference type="Pfam" id="PF02138">
    <property type="entry name" value="Beach"/>
    <property type="match status" value="1"/>
</dbReference>
<dbReference type="InterPro" id="IPR011993">
    <property type="entry name" value="PH-like_dom_sf"/>
</dbReference>
<dbReference type="PROSITE" id="PS00678">
    <property type="entry name" value="WD_REPEATS_1"/>
    <property type="match status" value="1"/>
</dbReference>
<organism evidence="9 10">
    <name type="scientific">Pseudozyma flocculosa</name>
    <dbReference type="NCBI Taxonomy" id="84751"/>
    <lineage>
        <taxon>Eukaryota</taxon>
        <taxon>Fungi</taxon>
        <taxon>Dikarya</taxon>
        <taxon>Basidiomycota</taxon>
        <taxon>Ustilaginomycotina</taxon>
        <taxon>Ustilaginomycetes</taxon>
        <taxon>Ustilaginales</taxon>
        <taxon>Ustilaginaceae</taxon>
        <taxon>Pseudozyma</taxon>
    </lineage>
</organism>
<feature type="compositionally biased region" description="Low complexity" evidence="6">
    <location>
        <begin position="1664"/>
        <end position="1681"/>
    </location>
</feature>
<comment type="function">
    <text evidence="3">May be involved in protein sorting and cell wall formation.</text>
</comment>
<name>A0A5C3F2Q2_9BASI</name>
<feature type="compositionally biased region" description="Basic and acidic residues" evidence="6">
    <location>
        <begin position="1629"/>
        <end position="1638"/>
    </location>
</feature>
<gene>
    <name evidence="9" type="ORF">PSFLO_04253</name>
</gene>
<dbReference type="Gene3D" id="3.30.40.10">
    <property type="entry name" value="Zinc/RING finger domain, C3HC4 (zinc finger)"/>
    <property type="match status" value="1"/>
</dbReference>
<dbReference type="PROSITE" id="PS50197">
    <property type="entry name" value="BEACH"/>
    <property type="match status" value="1"/>
</dbReference>
<proteinExistence type="predicted"/>
<dbReference type="SUPFAM" id="SSF81837">
    <property type="entry name" value="BEACH domain"/>
    <property type="match status" value="1"/>
</dbReference>
<dbReference type="FunFam" id="1.10.1540.10:FF:000001">
    <property type="entry name" value="neurobeachin isoform X1"/>
    <property type="match status" value="1"/>
</dbReference>
<evidence type="ECO:0000313" key="9">
    <source>
        <dbReference type="EMBL" id="SPO38774.1"/>
    </source>
</evidence>
<evidence type="ECO:0000256" key="2">
    <source>
        <dbReference type="ARBA" id="ARBA00022737"/>
    </source>
</evidence>
<dbReference type="InterPro" id="IPR036372">
    <property type="entry name" value="BEACH_dom_sf"/>
</dbReference>